<feature type="domain" description="Flavodoxin-like fold" evidence="3">
    <location>
        <begin position="1"/>
        <end position="183"/>
    </location>
</feature>
<reference evidence="4 5" key="1">
    <citation type="submission" date="2009-01" db="EMBL/GenBank/DDBJ databases">
        <title>Complete sequence of chromosome of Methylobacterium nodulans ORS 2060.</title>
        <authorList>
            <consortium name="US DOE Joint Genome Institute"/>
            <person name="Lucas S."/>
            <person name="Copeland A."/>
            <person name="Lapidus A."/>
            <person name="Glavina del Rio T."/>
            <person name="Dalin E."/>
            <person name="Tice H."/>
            <person name="Bruce D."/>
            <person name="Goodwin L."/>
            <person name="Pitluck S."/>
            <person name="Sims D."/>
            <person name="Brettin T."/>
            <person name="Detter J.C."/>
            <person name="Han C."/>
            <person name="Larimer F."/>
            <person name="Land M."/>
            <person name="Hauser L."/>
            <person name="Kyrpides N."/>
            <person name="Ivanova N."/>
            <person name="Marx C.J."/>
            <person name="Richardson P."/>
        </authorList>
    </citation>
    <scope>NUCLEOTIDE SEQUENCE [LARGE SCALE GENOMIC DNA]</scope>
    <source>
        <strain evidence="5">LMG 21967 / CNCM I-2342 / ORS 2060</strain>
    </source>
</reference>
<accession>B8IIH3</accession>
<dbReference type="Pfam" id="PF02525">
    <property type="entry name" value="Flavodoxin_2"/>
    <property type="match status" value="1"/>
</dbReference>
<dbReference type="eggNOG" id="COG2249">
    <property type="taxonomic scope" value="Bacteria"/>
</dbReference>
<sequence length="197" mass="21910">MHTLIVTAHPDKSSYTHAVVSRLVAGLETRDNDTYEVVDLIAEGFDPRFTAADNDFYDGRAEPGADVLAEQQRLDRADVLVLVFPIYWWSMPAVMKGWIDRVFTTGWAFIDDPDKGTTRLLGRLKGQVIAVGGSHRGTYDRRGYLDAIKKQILEGIFGFCGMGVIGLDLLLPMDSESENEGLQNAFEIGRRLSGEQL</sequence>
<comment type="similarity">
    <text evidence="1">Belongs to the NAD(P)H dehydrogenase (quinone) family.</text>
</comment>
<dbReference type="KEGG" id="mno:Mnod_4996"/>
<evidence type="ECO:0000313" key="5">
    <source>
        <dbReference type="Proteomes" id="UP000008207"/>
    </source>
</evidence>
<dbReference type="RefSeq" id="WP_015931479.1">
    <property type="nucleotide sequence ID" value="NC_011894.1"/>
</dbReference>
<dbReference type="SUPFAM" id="SSF52218">
    <property type="entry name" value="Flavoproteins"/>
    <property type="match status" value="1"/>
</dbReference>
<dbReference type="InterPro" id="IPR051545">
    <property type="entry name" value="NAD(P)H_dehydrogenase_qn"/>
</dbReference>
<dbReference type="HOGENOM" id="CLU_058643_1_1_5"/>
<gene>
    <name evidence="4" type="ordered locus">Mnod_4996</name>
</gene>
<evidence type="ECO:0000256" key="2">
    <source>
        <dbReference type="ARBA" id="ARBA00023002"/>
    </source>
</evidence>
<dbReference type="PANTHER" id="PTHR10204">
    <property type="entry name" value="NAD P H OXIDOREDUCTASE-RELATED"/>
    <property type="match status" value="1"/>
</dbReference>
<dbReference type="GO" id="GO:0003955">
    <property type="term" value="F:NAD(P)H dehydrogenase (quinone) activity"/>
    <property type="evidence" value="ECO:0007669"/>
    <property type="project" value="TreeGrafter"/>
</dbReference>
<organism evidence="4 5">
    <name type="scientific">Methylobacterium nodulans (strain LMG 21967 / CNCM I-2342 / ORS 2060)</name>
    <dbReference type="NCBI Taxonomy" id="460265"/>
    <lineage>
        <taxon>Bacteria</taxon>
        <taxon>Pseudomonadati</taxon>
        <taxon>Pseudomonadota</taxon>
        <taxon>Alphaproteobacteria</taxon>
        <taxon>Hyphomicrobiales</taxon>
        <taxon>Methylobacteriaceae</taxon>
        <taxon>Methylobacterium</taxon>
    </lineage>
</organism>
<dbReference type="OrthoDB" id="9798454at2"/>
<evidence type="ECO:0000259" key="3">
    <source>
        <dbReference type="Pfam" id="PF02525"/>
    </source>
</evidence>
<proteinExistence type="inferred from homology"/>
<name>B8IIH3_METNO</name>
<dbReference type="Proteomes" id="UP000008207">
    <property type="component" value="Chromosome"/>
</dbReference>
<keyword evidence="2" id="KW-0560">Oxidoreductase</keyword>
<dbReference type="InterPro" id="IPR029039">
    <property type="entry name" value="Flavoprotein-like_sf"/>
</dbReference>
<dbReference type="PANTHER" id="PTHR10204:SF34">
    <property type="entry name" value="NAD(P)H DEHYDROGENASE [QUINONE] 1 ISOFORM 1"/>
    <property type="match status" value="1"/>
</dbReference>
<dbReference type="InterPro" id="IPR003680">
    <property type="entry name" value="Flavodoxin_fold"/>
</dbReference>
<dbReference type="GO" id="GO:0005829">
    <property type="term" value="C:cytosol"/>
    <property type="evidence" value="ECO:0007669"/>
    <property type="project" value="TreeGrafter"/>
</dbReference>
<evidence type="ECO:0000256" key="1">
    <source>
        <dbReference type="ARBA" id="ARBA00006252"/>
    </source>
</evidence>
<dbReference type="Gene3D" id="3.40.50.360">
    <property type="match status" value="1"/>
</dbReference>
<protein>
    <submittedName>
        <fullName evidence="4">NAD(P)H dehydrogenase (Quinone)</fullName>
    </submittedName>
</protein>
<keyword evidence="5" id="KW-1185">Reference proteome</keyword>
<dbReference type="STRING" id="460265.Mnod_4996"/>
<evidence type="ECO:0000313" key="4">
    <source>
        <dbReference type="EMBL" id="ACL59850.1"/>
    </source>
</evidence>
<dbReference type="EMBL" id="CP001349">
    <property type="protein sequence ID" value="ACL59850.1"/>
    <property type="molecule type" value="Genomic_DNA"/>
</dbReference>
<dbReference type="AlphaFoldDB" id="B8IIH3"/>